<dbReference type="EMBL" id="MU795399">
    <property type="protein sequence ID" value="KAJ3806618.1"/>
    <property type="molecule type" value="Genomic_DNA"/>
</dbReference>
<sequence>MEVPRVIKKGTSKQRVEAGDPDDGDDRSNGEDDEDDEEEKAPLATKQEGAANPTGERIAVLESQMAQLLANNQQLWDGQIRTDMYQCHLLKKINWIMMDAARRGKSPPVALIAGHLELPKKRRRVVDSDEEEVEGGGEDRGEEEEEEGEVEKLAPKKARLCHALTDFPLAQSS</sequence>
<proteinExistence type="predicted"/>
<reference evidence="1" key="1">
    <citation type="submission" date="2022-09" db="EMBL/GenBank/DDBJ databases">
        <title>A Global Phylogenomic Analysis of the Shiitake Genus Lentinula.</title>
        <authorList>
            <consortium name="DOE Joint Genome Institute"/>
            <person name="Sierra-Patev S."/>
            <person name="Min B."/>
            <person name="Naranjo-Ortiz M."/>
            <person name="Looney B."/>
            <person name="Konkel Z."/>
            <person name="Slot J.C."/>
            <person name="Sakamoto Y."/>
            <person name="Steenwyk J.L."/>
            <person name="Rokas A."/>
            <person name="Carro J."/>
            <person name="Camarero S."/>
            <person name="Ferreira P."/>
            <person name="Molpeceres G."/>
            <person name="Ruiz-Duenas F.J."/>
            <person name="Serrano A."/>
            <person name="Henrissat B."/>
            <person name="Drula E."/>
            <person name="Hughes K.W."/>
            <person name="Mata J.L."/>
            <person name="Ishikawa N.K."/>
            <person name="Vargas-Isla R."/>
            <person name="Ushijima S."/>
            <person name="Smith C.A."/>
            <person name="Ahrendt S."/>
            <person name="Andreopoulos W."/>
            <person name="He G."/>
            <person name="Labutti K."/>
            <person name="Lipzen A."/>
            <person name="Ng V."/>
            <person name="Riley R."/>
            <person name="Sandor L."/>
            <person name="Barry K."/>
            <person name="Martinez A.T."/>
            <person name="Xiao Y."/>
            <person name="Gibbons J.G."/>
            <person name="Terashima K."/>
            <person name="Grigoriev I.V."/>
            <person name="Hibbett D.S."/>
        </authorList>
    </citation>
    <scope>NUCLEOTIDE SEQUENCE</scope>
    <source>
        <strain evidence="1">TMI1499</strain>
    </source>
</reference>
<keyword evidence="2" id="KW-1185">Reference proteome</keyword>
<accession>A0ACC1TPQ1</accession>
<organism evidence="1 2">
    <name type="scientific">Lentinula aff. lateritia</name>
    <dbReference type="NCBI Taxonomy" id="2804960"/>
    <lineage>
        <taxon>Eukaryota</taxon>
        <taxon>Fungi</taxon>
        <taxon>Dikarya</taxon>
        <taxon>Basidiomycota</taxon>
        <taxon>Agaricomycotina</taxon>
        <taxon>Agaricomycetes</taxon>
        <taxon>Agaricomycetidae</taxon>
        <taxon>Agaricales</taxon>
        <taxon>Marasmiineae</taxon>
        <taxon>Omphalotaceae</taxon>
        <taxon>Lentinula</taxon>
    </lineage>
</organism>
<dbReference type="Proteomes" id="UP001163835">
    <property type="component" value="Unassembled WGS sequence"/>
</dbReference>
<protein>
    <submittedName>
        <fullName evidence="1">Uncharacterized protein</fullName>
    </submittedName>
</protein>
<gene>
    <name evidence="1" type="ORF">F5876DRAFT_80505</name>
</gene>
<evidence type="ECO:0000313" key="1">
    <source>
        <dbReference type="EMBL" id="KAJ3806618.1"/>
    </source>
</evidence>
<evidence type="ECO:0000313" key="2">
    <source>
        <dbReference type="Proteomes" id="UP001163835"/>
    </source>
</evidence>
<name>A0ACC1TPQ1_9AGAR</name>
<comment type="caution">
    <text evidence="1">The sequence shown here is derived from an EMBL/GenBank/DDBJ whole genome shotgun (WGS) entry which is preliminary data.</text>
</comment>